<feature type="region of interest" description="Disordered" evidence="7">
    <location>
        <begin position="461"/>
        <end position="481"/>
    </location>
</feature>
<dbReference type="Pfam" id="PF14558">
    <property type="entry name" value="TRP_N"/>
    <property type="match status" value="1"/>
</dbReference>
<dbReference type="GO" id="GO:0055085">
    <property type="term" value="P:transmembrane transport"/>
    <property type="evidence" value="ECO:0007669"/>
    <property type="project" value="TreeGrafter"/>
</dbReference>
<feature type="transmembrane region" description="Helical" evidence="8">
    <location>
        <begin position="685"/>
        <end position="705"/>
    </location>
</feature>
<reference evidence="12 13" key="1">
    <citation type="submission" date="2016-05" db="EMBL/GenBank/DDBJ databases">
        <title>Genome sequencing reveals origins of a unique bacterial endosymbiosis in the earliest lineages of terrestrial Fungi.</title>
        <authorList>
            <consortium name="DOE Joint Genome Institute"/>
            <person name="Uehling J."/>
            <person name="Gryganskyi A."/>
            <person name="Hameed K."/>
            <person name="Tschaplinski T."/>
            <person name="Misztal P."/>
            <person name="Wu S."/>
            <person name="Desiro A."/>
            <person name="Vande Pol N."/>
            <person name="Du Z.-Y."/>
            <person name="Zienkiewicz A."/>
            <person name="Zienkiewicz K."/>
            <person name="Morin E."/>
            <person name="Tisserant E."/>
            <person name="Splivallo R."/>
            <person name="Hainaut M."/>
            <person name="Henrissat B."/>
            <person name="Ohm R."/>
            <person name="Kuo A."/>
            <person name="Yan J."/>
            <person name="Lipzen A."/>
            <person name="Nolan M."/>
            <person name="Labutti K."/>
            <person name="Barry K."/>
            <person name="Goldstein A."/>
            <person name="Labbe J."/>
            <person name="Schadt C."/>
            <person name="Tuskan G."/>
            <person name="Grigoriev I."/>
            <person name="Martin F."/>
            <person name="Vilgalys R."/>
            <person name="Bonito G."/>
        </authorList>
    </citation>
    <scope>NUCLEOTIDE SEQUENCE [LARGE SCALE GENOMIC DNA]</scope>
    <source>
        <strain evidence="12 13">AG-77</strain>
    </source>
</reference>
<feature type="region of interest" description="Disordered" evidence="7">
    <location>
        <begin position="992"/>
        <end position="1035"/>
    </location>
</feature>
<feature type="region of interest" description="Disordered" evidence="7">
    <location>
        <begin position="1273"/>
        <end position="1364"/>
    </location>
</feature>
<feature type="region of interest" description="Disordered" evidence="7">
    <location>
        <begin position="867"/>
        <end position="973"/>
    </location>
</feature>
<evidence type="ECO:0000256" key="4">
    <source>
        <dbReference type="ARBA" id="ARBA00022729"/>
    </source>
</evidence>
<feature type="compositionally biased region" description="Low complexity" evidence="7">
    <location>
        <begin position="1321"/>
        <end position="1356"/>
    </location>
</feature>
<evidence type="ECO:0000256" key="6">
    <source>
        <dbReference type="ARBA" id="ARBA00023136"/>
    </source>
</evidence>
<feature type="compositionally biased region" description="Low complexity" evidence="7">
    <location>
        <begin position="1415"/>
        <end position="1438"/>
    </location>
</feature>
<evidence type="ECO:0000256" key="7">
    <source>
        <dbReference type="SAM" id="MobiDB-lite"/>
    </source>
</evidence>
<dbReference type="PANTHER" id="PTHR31145">
    <property type="entry name" value="INTEGRAL MEMBRANE PROTEIN (AFU_ORTHOLOGUE AFUA_7G01610)"/>
    <property type="match status" value="1"/>
</dbReference>
<feature type="domain" description="ML-like" evidence="11">
    <location>
        <begin position="92"/>
        <end position="230"/>
    </location>
</feature>
<comment type="similarity">
    <text evidence="2">Belongs to the transient receptor potential (TRP) ion channel family.</text>
</comment>
<feature type="transmembrane region" description="Helical" evidence="8">
    <location>
        <begin position="735"/>
        <end position="754"/>
    </location>
</feature>
<feature type="compositionally biased region" description="Low complexity" evidence="7">
    <location>
        <begin position="992"/>
        <end position="1003"/>
    </location>
</feature>
<keyword evidence="6 8" id="KW-0472">Membrane</keyword>
<organism evidence="12 13">
    <name type="scientific">Linnemannia elongata AG-77</name>
    <dbReference type="NCBI Taxonomy" id="1314771"/>
    <lineage>
        <taxon>Eukaryota</taxon>
        <taxon>Fungi</taxon>
        <taxon>Fungi incertae sedis</taxon>
        <taxon>Mucoromycota</taxon>
        <taxon>Mortierellomycotina</taxon>
        <taxon>Mortierellomycetes</taxon>
        <taxon>Mortierellales</taxon>
        <taxon>Mortierellaceae</taxon>
        <taxon>Linnemannia</taxon>
    </lineage>
</organism>
<comment type="subcellular location">
    <subcellularLocation>
        <location evidence="1">Membrane</location>
        <topology evidence="1">Multi-pass membrane protein</topology>
    </subcellularLocation>
</comment>
<keyword evidence="5 8" id="KW-1133">Transmembrane helix</keyword>
<feature type="compositionally biased region" description="Low complexity" evidence="7">
    <location>
        <begin position="515"/>
        <end position="526"/>
    </location>
</feature>
<feature type="compositionally biased region" description="Polar residues" evidence="7">
    <location>
        <begin position="1443"/>
        <end position="1507"/>
    </location>
</feature>
<feature type="region of interest" description="Disordered" evidence="7">
    <location>
        <begin position="1562"/>
        <end position="1581"/>
    </location>
</feature>
<feature type="transmembrane region" description="Helical" evidence="8">
    <location>
        <begin position="642"/>
        <end position="664"/>
    </location>
</feature>
<feature type="compositionally biased region" description="Polar residues" evidence="7">
    <location>
        <begin position="1290"/>
        <end position="1314"/>
    </location>
</feature>
<dbReference type="EMBL" id="KV442051">
    <property type="protein sequence ID" value="OAQ28092.1"/>
    <property type="molecule type" value="Genomic_DNA"/>
</dbReference>
<feature type="transmembrane region" description="Helical" evidence="8">
    <location>
        <begin position="612"/>
        <end position="636"/>
    </location>
</feature>
<dbReference type="Pfam" id="PF06011">
    <property type="entry name" value="TRP"/>
    <property type="match status" value="1"/>
</dbReference>
<keyword evidence="4 9" id="KW-0732">Signal</keyword>
<evidence type="ECO:0000256" key="5">
    <source>
        <dbReference type="ARBA" id="ARBA00022989"/>
    </source>
</evidence>
<keyword evidence="13" id="KW-1185">Reference proteome</keyword>
<feature type="region of interest" description="Disordered" evidence="7">
    <location>
        <begin position="515"/>
        <end position="539"/>
    </location>
</feature>
<feature type="transmembrane region" description="Helical" evidence="8">
    <location>
        <begin position="566"/>
        <end position="591"/>
    </location>
</feature>
<feature type="domain" description="TRP C-terminal" evidence="10">
    <location>
        <begin position="264"/>
        <end position="833"/>
    </location>
</feature>
<feature type="transmembrane region" description="Helical" evidence="8">
    <location>
        <begin position="797"/>
        <end position="819"/>
    </location>
</feature>
<evidence type="ECO:0000256" key="3">
    <source>
        <dbReference type="ARBA" id="ARBA00022692"/>
    </source>
</evidence>
<evidence type="ECO:0000256" key="9">
    <source>
        <dbReference type="SAM" id="SignalP"/>
    </source>
</evidence>
<feature type="chain" id="PRO_5008276205" description="TRP C-terminal domain-containing protein" evidence="9">
    <location>
        <begin position="28"/>
        <end position="1581"/>
    </location>
</feature>
<proteinExistence type="inferred from homology"/>
<feature type="region of interest" description="Disordered" evidence="7">
    <location>
        <begin position="23"/>
        <end position="43"/>
    </location>
</feature>
<evidence type="ECO:0000256" key="8">
    <source>
        <dbReference type="SAM" id="Phobius"/>
    </source>
</evidence>
<dbReference type="InterPro" id="IPR032800">
    <property type="entry name" value="TRP_N"/>
</dbReference>
<protein>
    <recommendedName>
        <fullName evidence="14">TRP C-terminal domain-containing protein</fullName>
    </recommendedName>
</protein>
<keyword evidence="3 8" id="KW-0812">Transmembrane</keyword>
<evidence type="ECO:0000259" key="10">
    <source>
        <dbReference type="Pfam" id="PF06011"/>
    </source>
</evidence>
<feature type="compositionally biased region" description="Basic and acidic residues" evidence="7">
    <location>
        <begin position="875"/>
        <end position="891"/>
    </location>
</feature>
<dbReference type="Proteomes" id="UP000078512">
    <property type="component" value="Unassembled WGS sequence"/>
</dbReference>
<evidence type="ECO:0008006" key="14">
    <source>
        <dbReference type="Google" id="ProtNLM"/>
    </source>
</evidence>
<feature type="compositionally biased region" description="Low complexity" evidence="7">
    <location>
        <begin position="23"/>
        <end position="41"/>
    </location>
</feature>
<feature type="region of interest" description="Disordered" evidence="7">
    <location>
        <begin position="1415"/>
        <end position="1524"/>
    </location>
</feature>
<feature type="compositionally biased region" description="Acidic residues" evidence="7">
    <location>
        <begin position="915"/>
        <end position="924"/>
    </location>
</feature>
<feature type="region of interest" description="Disordered" evidence="7">
    <location>
        <begin position="1108"/>
        <end position="1130"/>
    </location>
</feature>
<name>A0A197JS34_9FUNG</name>
<evidence type="ECO:0000313" key="13">
    <source>
        <dbReference type="Proteomes" id="UP000078512"/>
    </source>
</evidence>
<dbReference type="GO" id="GO:0016020">
    <property type="term" value="C:membrane"/>
    <property type="evidence" value="ECO:0007669"/>
    <property type="project" value="UniProtKB-SubCell"/>
</dbReference>
<evidence type="ECO:0000256" key="2">
    <source>
        <dbReference type="ARBA" id="ARBA00010642"/>
    </source>
</evidence>
<dbReference type="PANTHER" id="PTHR31145:SF2">
    <property type="entry name" value="FLAVIN CARRIER PROTEIN 2"/>
    <property type="match status" value="1"/>
</dbReference>
<feature type="compositionally biased region" description="Pro residues" evidence="7">
    <location>
        <begin position="461"/>
        <end position="480"/>
    </location>
</feature>
<evidence type="ECO:0000313" key="12">
    <source>
        <dbReference type="EMBL" id="OAQ28092.1"/>
    </source>
</evidence>
<dbReference type="GO" id="GO:0009272">
    <property type="term" value="P:fungal-type cell wall biogenesis"/>
    <property type="evidence" value="ECO:0007669"/>
    <property type="project" value="TreeGrafter"/>
</dbReference>
<gene>
    <name evidence="12" type="ORF">K457DRAFT_126918</name>
</gene>
<evidence type="ECO:0000259" key="11">
    <source>
        <dbReference type="Pfam" id="PF14558"/>
    </source>
</evidence>
<accession>A0A197JS34</accession>
<dbReference type="STRING" id="1314771.A0A197JS34"/>
<sequence length="1581" mass="168894">MKRKNALLSTGLAILLIASSFPSSVHTAPTSPTTSTTSNNNDDAKVIVLTEPGTDLSLFATNHSDINYSKNDPIATVNSLLSSKNIIRSIGFRACASLGSKADTRDNEQQQIKLSNLALLYDEQTNTISINAEGSTDRELDVTSAHILLTAYDRVLYDHAIDLAKVAPFIPRFEGRFSLQETFPAPSILPTQLPKQLFSLPAVEALASIQLYDTHGNPILCTSVPLTNTVSAQSPVITIASVSLTAASVALAAITGLLAFLSSAAVLTTMQLAATGGTGGTGTVGTAGGLSPSVADVVSFCQFIAMSGSLTLEYPELLQQWTQNFGLSMGLVQADGWNDAINSLRTRTSRTQAASAAGAEANETNATKMLFNGQVGAKDKVDANATTTTSRAFITSGDPNAPAKVLSMQSMMDGAVKNFVEQAVHNKTHSQAISMAVAKVDLSHILKSAVSKRQALPAPPQALPATLVPPPPPASAPAPTPVIGADMLPSLQDASLMNRLGDHLSVLNVFDAPKTTTTPTSASPTPQVKPPVSWPQGGYHPSTNALGPPGLVSYGQRLQIPAKNMFMTSLFLFLVLLLATSMLALLLRIGLEAYAYFRPGKFTKLRRRFTSYYLGGMLRVVLLAYFAVATMAFYQLTLKDSWAITLLAVMTVLLFLALVTYITLRLRRAGGTSLFFDERIKSKYGALYDQYVLSAYWFFVPVLFYQMSKAAIVGLGQCSEENHEHHHNHGSSESWAQVSLLLLVEVVFAALMIWKRPFSDRTPNRLNSTLGCVRVLNVVMLAILIEGTALSAVSRTVVGVVITGTQALVMIVLACLISYQLGKALWCLRGVIKASREAKKNKNKTKDLLSDEKVFVISVKDEKHKYDEDDDADFGGERPGRRANEFSRSGDESMTGLVGMMGIGTNPTIQCTPASDDEDDGDDDFSSRRRRSMGMYSLQDQWDEKNSGIEEADEEETGEVTTGLRESTQSYGSQTSHILDYYKAVYLPSNLKSSSQNDSGSSDHGLNLGSISKDEDDASGQEFSPDRLGLFVPDVGPNGPWVQSAYMTRRRSESAVRNGQIDSSTELEERATIGSESLLSLSLSQQQQRRRPASMGGERQVVDSMRISGSSGLSGRATISCGSRAGREGVRRESLPVFRSTFIPESLLAGPPPPSTLPRRASVSSAMLATPPSLSPVLGFLDDQVSSSLPLPSNPSPVESASVPVSTTTTIPILGSSTSVSSGIQNFSEYRFPDERQPLSIEGPSRSIVAVQRNIHPLSPFHPDYQHPDDIYNTHIPSPNEAGPAFGPFQRSNSLASSTTAHGNIPNTPQNGINSRRESRAVAAFRSPSSASSSALTNVPSASERSVSSGASSQAAHARRGDAPGLKIITSLKKFTPAPQIPLPTLPPTPFTSTLPDNLMALSITTAGGGSVNGSNIIANNNHNHSTTGSASSSSLSTKIQHHQQQTPTSINWNDGSQDSMFHTLTQQESNTSAAYRQRRNSSTDAGLSSTASGGSNRQRVLSSTPIVFSGGGSRPPTVSSVSRLRDCRSCPRTIRTKVRTAARVITGLVDLHVATTVDNLRLGRGKGTGGKNESNGKEDG</sequence>
<feature type="signal peptide" evidence="9">
    <location>
        <begin position="1"/>
        <end position="27"/>
    </location>
</feature>
<dbReference type="InterPro" id="IPR010308">
    <property type="entry name" value="TRP_C"/>
</dbReference>
<evidence type="ECO:0000256" key="1">
    <source>
        <dbReference type="ARBA" id="ARBA00004141"/>
    </source>
</evidence>
<dbReference type="OrthoDB" id="2115177at2759"/>
<dbReference type="InterPro" id="IPR040241">
    <property type="entry name" value="TRP_Flc/Pkd2-like"/>
</dbReference>